<evidence type="ECO:0000256" key="3">
    <source>
        <dbReference type="ARBA" id="ARBA00009809"/>
    </source>
</evidence>
<gene>
    <name evidence="16" type="ORF">KIW84_073915</name>
</gene>
<dbReference type="GO" id="GO:0048046">
    <property type="term" value="C:apoplast"/>
    <property type="evidence" value="ECO:0007669"/>
    <property type="project" value="UniProtKB-SubCell"/>
</dbReference>
<dbReference type="PROSITE" id="PS01182">
    <property type="entry name" value="GLYCOSYL_HYDROL_F35"/>
    <property type="match status" value="1"/>
</dbReference>
<comment type="subcellular location">
    <subcellularLocation>
        <location evidence="2">Secreted</location>
        <location evidence="2">Extracellular space</location>
        <location evidence="2">Apoplast</location>
    </subcellularLocation>
</comment>
<evidence type="ECO:0000256" key="12">
    <source>
        <dbReference type="RuleBase" id="RU003679"/>
    </source>
</evidence>
<dbReference type="InterPro" id="IPR048913">
    <property type="entry name" value="BetaGal_gal-bd"/>
</dbReference>
<dbReference type="EMBL" id="JAMSHJ010000007">
    <property type="protein sequence ID" value="KAI5388004.1"/>
    <property type="molecule type" value="Genomic_DNA"/>
</dbReference>
<dbReference type="FunFam" id="3.20.20.80:FF:000006">
    <property type="entry name" value="Beta-galactosidase"/>
    <property type="match status" value="1"/>
</dbReference>
<evidence type="ECO:0000256" key="7">
    <source>
        <dbReference type="ARBA" id="ARBA00022729"/>
    </source>
</evidence>
<dbReference type="PROSITE" id="PS50228">
    <property type="entry name" value="SUEL_LECTIN"/>
    <property type="match status" value="1"/>
</dbReference>
<dbReference type="InterPro" id="IPR000922">
    <property type="entry name" value="Lectin_gal-bd_dom"/>
</dbReference>
<reference evidence="16 17" key="1">
    <citation type="journal article" date="2022" name="Nat. Genet.">
        <title>Improved pea reference genome and pan-genome highlight genomic features and evolutionary characteristics.</title>
        <authorList>
            <person name="Yang T."/>
            <person name="Liu R."/>
            <person name="Luo Y."/>
            <person name="Hu S."/>
            <person name="Wang D."/>
            <person name="Wang C."/>
            <person name="Pandey M.K."/>
            <person name="Ge S."/>
            <person name="Xu Q."/>
            <person name="Li N."/>
            <person name="Li G."/>
            <person name="Huang Y."/>
            <person name="Saxena R.K."/>
            <person name="Ji Y."/>
            <person name="Li M."/>
            <person name="Yan X."/>
            <person name="He Y."/>
            <person name="Liu Y."/>
            <person name="Wang X."/>
            <person name="Xiang C."/>
            <person name="Varshney R.K."/>
            <person name="Ding H."/>
            <person name="Gao S."/>
            <person name="Zong X."/>
        </authorList>
    </citation>
    <scope>NUCLEOTIDE SEQUENCE [LARGE SCALE GENOMIC DNA]</scope>
    <source>
        <strain evidence="16 17">cv. Zhongwan 6</strain>
    </source>
</reference>
<dbReference type="InterPro" id="IPR001944">
    <property type="entry name" value="Glycoside_Hdrlase_35"/>
</dbReference>
<dbReference type="Proteomes" id="UP001058974">
    <property type="component" value="Chromosome 7"/>
</dbReference>
<evidence type="ECO:0000256" key="6">
    <source>
        <dbReference type="ARBA" id="ARBA00022525"/>
    </source>
</evidence>
<dbReference type="InterPro" id="IPR017853">
    <property type="entry name" value="GH"/>
</dbReference>
<dbReference type="CDD" id="cd22842">
    <property type="entry name" value="Gal_Rha_Lectin_BGal"/>
    <property type="match status" value="1"/>
</dbReference>
<feature type="chain" id="PRO_5039461178" description="Beta-galactosidase" evidence="14">
    <location>
        <begin position="22"/>
        <end position="792"/>
    </location>
</feature>
<dbReference type="Gene3D" id="2.60.120.260">
    <property type="entry name" value="Galactose-binding domain-like"/>
    <property type="match status" value="1"/>
</dbReference>
<dbReference type="Pfam" id="PF01301">
    <property type="entry name" value="Glyco_hydro_35"/>
    <property type="match status" value="1"/>
</dbReference>
<keyword evidence="6" id="KW-0964">Secreted</keyword>
<accession>A0A9D4VPX5</accession>
<evidence type="ECO:0000256" key="14">
    <source>
        <dbReference type="SAM" id="SignalP"/>
    </source>
</evidence>
<dbReference type="GO" id="GO:0030246">
    <property type="term" value="F:carbohydrate binding"/>
    <property type="evidence" value="ECO:0007669"/>
    <property type="project" value="InterPro"/>
</dbReference>
<proteinExistence type="inferred from homology"/>
<dbReference type="Pfam" id="PF02140">
    <property type="entry name" value="SUEL_Lectin"/>
    <property type="match status" value="1"/>
</dbReference>
<keyword evidence="10 11" id="KW-0326">Glycosidase</keyword>
<dbReference type="Gene3D" id="3.20.20.80">
    <property type="entry name" value="Glycosidases"/>
    <property type="match status" value="1"/>
</dbReference>
<comment type="catalytic activity">
    <reaction evidence="1 11">
        <text>Hydrolysis of terminal non-reducing beta-D-galactose residues in beta-D-galactosides.</text>
        <dbReference type="EC" id="3.2.1.23"/>
    </reaction>
</comment>
<dbReference type="Gramene" id="Psat07G0391500-T2">
    <property type="protein sequence ID" value="KAI5388004.1"/>
    <property type="gene ID" value="KIW84_073915"/>
</dbReference>
<keyword evidence="9" id="KW-0325">Glycoprotein</keyword>
<dbReference type="Pfam" id="PF21467">
    <property type="entry name" value="BetaGal_gal-bd"/>
    <property type="match status" value="1"/>
</dbReference>
<comment type="caution">
    <text evidence="16">The sequence shown here is derived from an EMBL/GenBank/DDBJ whole genome shotgun (WGS) entry which is preliminary data.</text>
</comment>
<keyword evidence="8 11" id="KW-0378">Hydrolase</keyword>
<evidence type="ECO:0000313" key="17">
    <source>
        <dbReference type="Proteomes" id="UP001058974"/>
    </source>
</evidence>
<evidence type="ECO:0000256" key="13">
    <source>
        <dbReference type="SAM" id="MobiDB-lite"/>
    </source>
</evidence>
<feature type="signal peptide" evidence="14">
    <location>
        <begin position="1"/>
        <end position="21"/>
    </location>
</feature>
<comment type="similarity">
    <text evidence="3 12">Belongs to the glycosyl hydrolase 35 family.</text>
</comment>
<dbReference type="AlphaFoldDB" id="A0A9D4VPX5"/>
<dbReference type="GO" id="GO:0004565">
    <property type="term" value="F:beta-galactosidase activity"/>
    <property type="evidence" value="ECO:0007669"/>
    <property type="project" value="UniProtKB-EC"/>
</dbReference>
<evidence type="ECO:0000256" key="2">
    <source>
        <dbReference type="ARBA" id="ARBA00004271"/>
    </source>
</evidence>
<evidence type="ECO:0000256" key="1">
    <source>
        <dbReference type="ARBA" id="ARBA00001412"/>
    </source>
</evidence>
<dbReference type="SUPFAM" id="SSF49785">
    <property type="entry name" value="Galactose-binding domain-like"/>
    <property type="match status" value="2"/>
</dbReference>
<evidence type="ECO:0000256" key="8">
    <source>
        <dbReference type="ARBA" id="ARBA00022801"/>
    </source>
</evidence>
<feature type="domain" description="SUEL-type lectin" evidence="15">
    <location>
        <begin position="683"/>
        <end position="771"/>
    </location>
</feature>
<dbReference type="EC" id="3.2.1.23" evidence="4 11"/>
<organism evidence="16 17">
    <name type="scientific">Pisum sativum</name>
    <name type="common">Garden pea</name>
    <name type="synonym">Lathyrus oleraceus</name>
    <dbReference type="NCBI Taxonomy" id="3888"/>
    <lineage>
        <taxon>Eukaryota</taxon>
        <taxon>Viridiplantae</taxon>
        <taxon>Streptophyta</taxon>
        <taxon>Embryophyta</taxon>
        <taxon>Tracheophyta</taxon>
        <taxon>Spermatophyta</taxon>
        <taxon>Magnoliopsida</taxon>
        <taxon>eudicotyledons</taxon>
        <taxon>Gunneridae</taxon>
        <taxon>Pentapetalae</taxon>
        <taxon>rosids</taxon>
        <taxon>fabids</taxon>
        <taxon>Fabales</taxon>
        <taxon>Fabaceae</taxon>
        <taxon>Papilionoideae</taxon>
        <taxon>50 kb inversion clade</taxon>
        <taxon>NPAAA clade</taxon>
        <taxon>Hologalegina</taxon>
        <taxon>IRL clade</taxon>
        <taxon>Fabeae</taxon>
        <taxon>Lathyrus</taxon>
    </lineage>
</organism>
<dbReference type="SUPFAM" id="SSF51445">
    <property type="entry name" value="(Trans)glycosidases"/>
    <property type="match status" value="1"/>
</dbReference>
<feature type="region of interest" description="Disordered" evidence="13">
    <location>
        <begin position="771"/>
        <end position="792"/>
    </location>
</feature>
<evidence type="ECO:0000256" key="9">
    <source>
        <dbReference type="ARBA" id="ARBA00023180"/>
    </source>
</evidence>
<dbReference type="InterPro" id="IPR008979">
    <property type="entry name" value="Galactose-bd-like_sf"/>
</dbReference>
<evidence type="ECO:0000256" key="5">
    <source>
        <dbReference type="ARBA" id="ARBA00022523"/>
    </source>
</evidence>
<keyword evidence="7 14" id="KW-0732">Signal</keyword>
<name>A0A9D4VPX5_PEA</name>
<evidence type="ECO:0000256" key="10">
    <source>
        <dbReference type="ARBA" id="ARBA00023295"/>
    </source>
</evidence>
<keyword evidence="17" id="KW-1185">Reference proteome</keyword>
<dbReference type="InterPro" id="IPR019801">
    <property type="entry name" value="Glyco_hydro_35_CS"/>
</dbReference>
<dbReference type="PANTHER" id="PTHR23421">
    <property type="entry name" value="BETA-GALACTOSIDASE RELATED"/>
    <property type="match status" value="1"/>
</dbReference>
<evidence type="ECO:0000259" key="15">
    <source>
        <dbReference type="PROSITE" id="PS50228"/>
    </source>
</evidence>
<sequence length="792" mass="88764">MSSPLKLLCISFLSIITIVSAGIPVGPKAVTYDGRSLMINGKRELFFSGSIHYPRSVPEEWPMILDRAKHGGLNLIQTYVFWNAHEFEKGDLNFEGRYDLVKFLKLVQEKGMYATLRVGPFIQAEWNHGGLPYWLREVPDIIFRSNNEPFKAHMKQYVSTVIEKMKQEKLFAPQGGPIILAQIENEYNHIQLAYETDGDSYVQWAAKLAVSLYNEVPWIMCKQKDAPDPVINACNGRHCGDTFTGPNKPYKPSIWTENWTAQYRVFGDPPSQRSAEDIAFSVARFFSKNGSLVNYYMYHGGTNFGRTTSAFTTTCYYDEAPLDSYGLQREPKWSHLRDVHKAVNLCKKALLNGEHTTQKLSQYHEIASQHNSRNFEKSKVANNHKWEVYTEPIPTSKELPPKQKIPAELYSLLKDTTDYGWYITSVELGPEDLPKKNEISPVIRILSLGHSLLAFVNGQYVGSNHGSHEEKGFEFQKPVSFKVGVNHIAILASLVGLPDSGAYMEHRYAGPKTVTILGLNSGTITLTANGWGHQVGLQGEKYEIFTEVGSKKVEWKDAKGHNAPLSWYKTNFATPEGTCPVAIKMTGMGKGMIWINGESIGRHWMSYLSPLGKPTQSEYHIPRSFLKPKDNMLVILEEEIAHPENVEIVRVNRDTICSYITENHPPNIKSWSSKNQKLTPVAANLTPAAVIKCPNQKAIKAIEFASFGDPLGFCGEFIMGKCHAPSSKKIVEQYCLGKGSCSVPMDKALFNSGKDDCPNAIKTLAVQAKCGPSNDEKDLENEKDEVDEIDSS</sequence>
<dbReference type="InterPro" id="IPR031330">
    <property type="entry name" value="Gly_Hdrlase_35_cat"/>
</dbReference>
<dbReference type="InterPro" id="IPR043159">
    <property type="entry name" value="Lectin_gal-bd_sf"/>
</dbReference>
<evidence type="ECO:0000256" key="11">
    <source>
        <dbReference type="RuleBase" id="RU000675"/>
    </source>
</evidence>
<dbReference type="PRINTS" id="PR00742">
    <property type="entry name" value="GLHYDRLASE35"/>
</dbReference>
<dbReference type="GO" id="GO:0005975">
    <property type="term" value="P:carbohydrate metabolic process"/>
    <property type="evidence" value="ECO:0007669"/>
    <property type="project" value="InterPro"/>
</dbReference>
<feature type="compositionally biased region" description="Acidic residues" evidence="13">
    <location>
        <begin position="777"/>
        <end position="792"/>
    </location>
</feature>
<keyword evidence="5" id="KW-0052">Apoplast</keyword>
<dbReference type="FunFam" id="2.60.120.260:FF:000050">
    <property type="entry name" value="Beta-galactosidase"/>
    <property type="match status" value="1"/>
</dbReference>
<dbReference type="Gene3D" id="2.60.120.740">
    <property type="match status" value="1"/>
</dbReference>
<evidence type="ECO:0000313" key="16">
    <source>
        <dbReference type="EMBL" id="KAI5388004.1"/>
    </source>
</evidence>
<protein>
    <recommendedName>
        <fullName evidence="4 11">Beta-galactosidase</fullName>
        <ecNumber evidence="4 11">3.2.1.23</ecNumber>
    </recommendedName>
</protein>
<evidence type="ECO:0000256" key="4">
    <source>
        <dbReference type="ARBA" id="ARBA00012756"/>
    </source>
</evidence>